<evidence type="ECO:0000256" key="1">
    <source>
        <dbReference type="SAM" id="MobiDB-lite"/>
    </source>
</evidence>
<evidence type="ECO:0000313" key="2">
    <source>
        <dbReference type="EMBL" id="NDU94969.1"/>
    </source>
</evidence>
<dbReference type="EMBL" id="JAAFZH010000003">
    <property type="protein sequence ID" value="NDU94969.1"/>
    <property type="molecule type" value="Genomic_DNA"/>
</dbReference>
<sequence>MKTLLSFFVLLILLNCSTREERKHTTIKEATKPQSTSPAPNQPIRAESKKGLPANAGKWTYEKKVQADGSTVSKATITASNILEFTFPYNGGSTATLTLRKRESGTTVYLEVSKGHFNRSFQNGTAKVRFDRQSPVTYALVAAENGRANIVFFDDEQKLIRQIKAAQTMTIDVGFAGQGTQQIRFSIAGLRWN</sequence>
<keyword evidence="3" id="KW-1185">Reference proteome</keyword>
<accession>A0A6L9LE16</accession>
<evidence type="ECO:0000313" key="3">
    <source>
        <dbReference type="Proteomes" id="UP000474175"/>
    </source>
</evidence>
<dbReference type="RefSeq" id="WP_163946031.1">
    <property type="nucleotide sequence ID" value="NZ_JAAFZH010000003.1"/>
</dbReference>
<protein>
    <submittedName>
        <fullName evidence="2">Uncharacterized protein</fullName>
    </submittedName>
</protein>
<dbReference type="AlphaFoldDB" id="A0A6L9LE16"/>
<dbReference type="Proteomes" id="UP000474175">
    <property type="component" value="Unassembled WGS sequence"/>
</dbReference>
<feature type="compositionally biased region" description="Basic and acidic residues" evidence="1">
    <location>
        <begin position="22"/>
        <end position="31"/>
    </location>
</feature>
<comment type="caution">
    <text evidence="2">The sequence shown here is derived from an EMBL/GenBank/DDBJ whole genome shotgun (WGS) entry which is preliminary data.</text>
</comment>
<feature type="region of interest" description="Disordered" evidence="1">
    <location>
        <begin position="22"/>
        <end position="51"/>
    </location>
</feature>
<reference evidence="2 3" key="1">
    <citation type="submission" date="2020-02" db="EMBL/GenBank/DDBJ databases">
        <title>Draft genome sequence of two Spirosoma agri KCTC 52727 and Spirosoma terrae KCTC 52035.</title>
        <authorList>
            <person name="Rojas J."/>
            <person name="Ambika Manirajan B."/>
            <person name="Suarez C."/>
            <person name="Ratering S."/>
            <person name="Schnell S."/>
        </authorList>
    </citation>
    <scope>NUCLEOTIDE SEQUENCE [LARGE SCALE GENOMIC DNA]</scope>
    <source>
        <strain evidence="2 3">KCTC 52035</strain>
    </source>
</reference>
<name>A0A6L9LE16_9BACT</name>
<gene>
    <name evidence="2" type="ORF">GK108_08800</name>
</gene>
<proteinExistence type="predicted"/>
<organism evidence="2 3">
    <name type="scientific">Spirosoma terrae</name>
    <dbReference type="NCBI Taxonomy" id="1968276"/>
    <lineage>
        <taxon>Bacteria</taxon>
        <taxon>Pseudomonadati</taxon>
        <taxon>Bacteroidota</taxon>
        <taxon>Cytophagia</taxon>
        <taxon>Cytophagales</taxon>
        <taxon>Cytophagaceae</taxon>
        <taxon>Spirosoma</taxon>
    </lineage>
</organism>